<dbReference type="SMART" id="SM00249">
    <property type="entry name" value="PHD"/>
    <property type="match status" value="1"/>
</dbReference>
<dbReference type="CDD" id="cd15489">
    <property type="entry name" value="PHD_SF"/>
    <property type="match status" value="1"/>
</dbReference>
<dbReference type="Proteomes" id="UP000001514">
    <property type="component" value="Unassembled WGS sequence"/>
</dbReference>
<dbReference type="InterPro" id="IPR001965">
    <property type="entry name" value="Znf_PHD"/>
</dbReference>
<sequence>MDHQSHVSSAGKVIDGSVPAEYGTLRGPRGIARLYVRKDFDNLYSAIEAAVSMDWLGRLHGNPGVGKSAFLWYFLIRFGIEMTIENTSFVVVYQSAEFIWEFTSEGQVSIHEKTEYPLSRLQRCVVHLIDQKIESGDPLGKRILVAASPGRRNIKSAKPIGVKSKFFVHPWDKDEFEALLGLWELESKEMREEADRLLKTSEPSDRRWKTYSEEWSPRVALLDEADRLDARIKAADLYYDWYGGIPRLLRDAAVGDLDDQACERNVQTSLCNTDLPKVYRAILSGATSDDISWLLLHFKRPLVKGARYLLDFASSKIKYLFTETLVRTKQEDFRTLVQSTDPELGALRGYVFEQEVVRLVLDSNFAAVTLIDNKHCSRCQARVVEEGANRRLIVCRQCRKWYHQECARCPLPVPKLWNCQSCEGETIHEGTGTGGLRLRYYNGDLKTALLAAGRNAKDFVWRPINKSNAAFDFAIPPRVLGQATVASEHPVPREAVEEGVAALDAWNNEYNKDLMDPRQREYILAFYLARGNFERFGYQSYRDKHRHVCNKAVKGIIQVKILIETYELLQLAHPVAGSVDKLIDLEYQEQLFLPQEGCIDRGIKCLGGATSA</sequence>
<keyword evidence="3" id="KW-0862">Zinc</keyword>
<proteinExistence type="predicted"/>
<evidence type="ECO:0000256" key="1">
    <source>
        <dbReference type="ARBA" id="ARBA00022723"/>
    </source>
</evidence>
<evidence type="ECO:0000313" key="7">
    <source>
        <dbReference type="Proteomes" id="UP000001514"/>
    </source>
</evidence>
<evidence type="ECO:0000256" key="3">
    <source>
        <dbReference type="ARBA" id="ARBA00022833"/>
    </source>
</evidence>
<name>D8RB33_SELML</name>
<keyword evidence="1" id="KW-0479">Metal-binding</keyword>
<evidence type="ECO:0000259" key="5">
    <source>
        <dbReference type="PROSITE" id="PS50016"/>
    </source>
</evidence>
<dbReference type="GO" id="GO:0008270">
    <property type="term" value="F:zinc ion binding"/>
    <property type="evidence" value="ECO:0007669"/>
    <property type="project" value="UniProtKB-KW"/>
</dbReference>
<dbReference type="InterPro" id="IPR052980">
    <property type="entry name" value="Crinkler_effector"/>
</dbReference>
<dbReference type="PROSITE" id="PS50016">
    <property type="entry name" value="ZF_PHD_2"/>
    <property type="match status" value="1"/>
</dbReference>
<dbReference type="InterPro" id="IPR019786">
    <property type="entry name" value="Zinc_finger_PHD-type_CS"/>
</dbReference>
<organism evidence="7">
    <name type="scientific">Selaginella moellendorffii</name>
    <name type="common">Spikemoss</name>
    <dbReference type="NCBI Taxonomy" id="88036"/>
    <lineage>
        <taxon>Eukaryota</taxon>
        <taxon>Viridiplantae</taxon>
        <taxon>Streptophyta</taxon>
        <taxon>Embryophyta</taxon>
        <taxon>Tracheophyta</taxon>
        <taxon>Lycopodiopsida</taxon>
        <taxon>Selaginellales</taxon>
        <taxon>Selaginellaceae</taxon>
        <taxon>Selaginella</taxon>
    </lineage>
</organism>
<keyword evidence="7" id="KW-1185">Reference proteome</keyword>
<accession>D8RB33</accession>
<dbReference type="InterPro" id="IPR011011">
    <property type="entry name" value="Znf_FYVE_PHD"/>
</dbReference>
<dbReference type="PROSITE" id="PS01359">
    <property type="entry name" value="ZF_PHD_1"/>
    <property type="match status" value="1"/>
</dbReference>
<dbReference type="EMBL" id="GL377575">
    <property type="protein sequence ID" value="EFJ30420.1"/>
    <property type="molecule type" value="Genomic_DNA"/>
</dbReference>
<dbReference type="InParanoid" id="D8RB33"/>
<dbReference type="InterPro" id="IPR019787">
    <property type="entry name" value="Znf_PHD-finger"/>
</dbReference>
<dbReference type="Gene3D" id="3.30.40.10">
    <property type="entry name" value="Zinc/RING finger domain, C3HC4 (zinc finger)"/>
    <property type="match status" value="1"/>
</dbReference>
<keyword evidence="2 4" id="KW-0863">Zinc-finger</keyword>
<dbReference type="SUPFAM" id="SSF57903">
    <property type="entry name" value="FYVE/PHD zinc finger"/>
    <property type="match status" value="1"/>
</dbReference>
<protein>
    <recommendedName>
        <fullName evidence="5">PHD-type domain-containing protein</fullName>
    </recommendedName>
</protein>
<evidence type="ECO:0000313" key="6">
    <source>
        <dbReference type="EMBL" id="EFJ30420.1"/>
    </source>
</evidence>
<dbReference type="AlphaFoldDB" id="D8RB33"/>
<dbReference type="PANTHER" id="PTHR33129:SF3">
    <property type="entry name" value="HOT SPOT (RHS) PROTEIN, PUTATIVE-RELATED"/>
    <property type="match status" value="1"/>
</dbReference>
<evidence type="ECO:0000256" key="2">
    <source>
        <dbReference type="ARBA" id="ARBA00022771"/>
    </source>
</evidence>
<evidence type="ECO:0000256" key="4">
    <source>
        <dbReference type="PROSITE-ProRule" id="PRU00146"/>
    </source>
</evidence>
<reference evidence="6 7" key="1">
    <citation type="journal article" date="2011" name="Science">
        <title>The Selaginella genome identifies genetic changes associated with the evolution of vascular plants.</title>
        <authorList>
            <person name="Banks J.A."/>
            <person name="Nishiyama T."/>
            <person name="Hasebe M."/>
            <person name="Bowman J.L."/>
            <person name="Gribskov M."/>
            <person name="dePamphilis C."/>
            <person name="Albert V.A."/>
            <person name="Aono N."/>
            <person name="Aoyama T."/>
            <person name="Ambrose B.A."/>
            <person name="Ashton N.W."/>
            <person name="Axtell M.J."/>
            <person name="Barker E."/>
            <person name="Barker M.S."/>
            <person name="Bennetzen J.L."/>
            <person name="Bonawitz N.D."/>
            <person name="Chapple C."/>
            <person name="Cheng C."/>
            <person name="Correa L.G."/>
            <person name="Dacre M."/>
            <person name="DeBarry J."/>
            <person name="Dreyer I."/>
            <person name="Elias M."/>
            <person name="Engstrom E.M."/>
            <person name="Estelle M."/>
            <person name="Feng L."/>
            <person name="Finet C."/>
            <person name="Floyd S.K."/>
            <person name="Frommer W.B."/>
            <person name="Fujita T."/>
            <person name="Gramzow L."/>
            <person name="Gutensohn M."/>
            <person name="Harholt J."/>
            <person name="Hattori M."/>
            <person name="Heyl A."/>
            <person name="Hirai T."/>
            <person name="Hiwatashi Y."/>
            <person name="Ishikawa M."/>
            <person name="Iwata M."/>
            <person name="Karol K.G."/>
            <person name="Koehler B."/>
            <person name="Kolukisaoglu U."/>
            <person name="Kubo M."/>
            <person name="Kurata T."/>
            <person name="Lalonde S."/>
            <person name="Li K."/>
            <person name="Li Y."/>
            <person name="Litt A."/>
            <person name="Lyons E."/>
            <person name="Manning G."/>
            <person name="Maruyama T."/>
            <person name="Michael T.P."/>
            <person name="Mikami K."/>
            <person name="Miyazaki S."/>
            <person name="Morinaga S."/>
            <person name="Murata T."/>
            <person name="Mueller-Roeber B."/>
            <person name="Nelson D.R."/>
            <person name="Obara M."/>
            <person name="Oguri Y."/>
            <person name="Olmstead R.G."/>
            <person name="Onodera N."/>
            <person name="Petersen B.L."/>
            <person name="Pils B."/>
            <person name="Prigge M."/>
            <person name="Rensing S.A."/>
            <person name="Riano-Pachon D.M."/>
            <person name="Roberts A.W."/>
            <person name="Sato Y."/>
            <person name="Scheller H.V."/>
            <person name="Schulz B."/>
            <person name="Schulz C."/>
            <person name="Shakirov E.V."/>
            <person name="Shibagaki N."/>
            <person name="Shinohara N."/>
            <person name="Shippen D.E."/>
            <person name="Soerensen I."/>
            <person name="Sotooka R."/>
            <person name="Sugimoto N."/>
            <person name="Sugita M."/>
            <person name="Sumikawa N."/>
            <person name="Tanurdzic M."/>
            <person name="Theissen G."/>
            <person name="Ulvskov P."/>
            <person name="Wakazuki S."/>
            <person name="Weng J.K."/>
            <person name="Willats W.W."/>
            <person name="Wipf D."/>
            <person name="Wolf P.G."/>
            <person name="Yang L."/>
            <person name="Zimmer A.D."/>
            <person name="Zhu Q."/>
            <person name="Mitros T."/>
            <person name="Hellsten U."/>
            <person name="Loque D."/>
            <person name="Otillar R."/>
            <person name="Salamov A."/>
            <person name="Schmutz J."/>
            <person name="Shapiro H."/>
            <person name="Lindquist E."/>
            <person name="Lucas S."/>
            <person name="Rokhsar D."/>
            <person name="Grigoriev I.V."/>
        </authorList>
    </citation>
    <scope>NUCLEOTIDE SEQUENCE [LARGE SCALE GENOMIC DNA]</scope>
</reference>
<dbReference type="InterPro" id="IPR013083">
    <property type="entry name" value="Znf_RING/FYVE/PHD"/>
</dbReference>
<dbReference type="KEGG" id="smo:SELMODRAFT_409326"/>
<dbReference type="PANTHER" id="PTHR33129">
    <property type="entry name" value="PROTEIN KINASE DOMAIN-CONTAINING PROTEIN-RELATED"/>
    <property type="match status" value="1"/>
</dbReference>
<dbReference type="HOGENOM" id="CLU_028371_0_0_1"/>
<gene>
    <name evidence="6" type="ORF">SELMODRAFT_409326</name>
</gene>
<feature type="domain" description="PHD-type" evidence="5">
    <location>
        <begin position="373"/>
        <end position="425"/>
    </location>
</feature>
<dbReference type="Gramene" id="EFJ30420">
    <property type="protein sequence ID" value="EFJ30420"/>
    <property type="gene ID" value="SELMODRAFT_409326"/>
</dbReference>